<feature type="region of interest" description="Disordered" evidence="11">
    <location>
        <begin position="474"/>
        <end position="689"/>
    </location>
</feature>
<dbReference type="Gene3D" id="1.10.10.2360">
    <property type="match status" value="1"/>
</dbReference>
<dbReference type="FunFam" id="1.10.10.2360:FF:000001">
    <property type="entry name" value="Nuclear pore complex protein Nup98-Nup96"/>
    <property type="match status" value="1"/>
</dbReference>
<dbReference type="GO" id="GO:0034398">
    <property type="term" value="P:telomere tethering at nuclear periphery"/>
    <property type="evidence" value="ECO:0007669"/>
    <property type="project" value="TreeGrafter"/>
</dbReference>
<dbReference type="GO" id="GO:0006606">
    <property type="term" value="P:protein import into nucleus"/>
    <property type="evidence" value="ECO:0007669"/>
    <property type="project" value="TreeGrafter"/>
</dbReference>
<evidence type="ECO:0000256" key="4">
    <source>
        <dbReference type="ARBA" id="ARBA00022737"/>
    </source>
</evidence>
<keyword evidence="8" id="KW-0811">Translocation</keyword>
<dbReference type="OrthoDB" id="3797628at2759"/>
<keyword evidence="4" id="KW-0677">Repeat</keyword>
<evidence type="ECO:0000256" key="11">
    <source>
        <dbReference type="SAM" id="MobiDB-lite"/>
    </source>
</evidence>
<feature type="region of interest" description="Disordered" evidence="11">
    <location>
        <begin position="1276"/>
        <end position="1295"/>
    </location>
</feature>
<feature type="compositionally biased region" description="Acidic residues" evidence="11">
    <location>
        <begin position="1197"/>
        <end position="1214"/>
    </location>
</feature>
<dbReference type="FunCoup" id="A0A5J5F471">
    <property type="interactions" value="760"/>
</dbReference>
<dbReference type="Pfam" id="PF04096">
    <property type="entry name" value="Nucleoporin2"/>
    <property type="match status" value="1"/>
</dbReference>
<dbReference type="InterPro" id="IPR007230">
    <property type="entry name" value="Nup98_auto-Pept-S59_dom"/>
</dbReference>
<feature type="compositionally biased region" description="Acidic residues" evidence="11">
    <location>
        <begin position="1228"/>
        <end position="1245"/>
    </location>
</feature>
<evidence type="ECO:0000259" key="12">
    <source>
        <dbReference type="PROSITE" id="PS51434"/>
    </source>
</evidence>
<protein>
    <submittedName>
        <fullName evidence="13">Nuclear protein 96-domain-containing protein</fullName>
    </submittedName>
</protein>
<evidence type="ECO:0000313" key="14">
    <source>
        <dbReference type="Proteomes" id="UP000326924"/>
    </source>
</evidence>
<keyword evidence="10" id="KW-0539">Nucleus</keyword>
<feature type="compositionally biased region" description="Polar residues" evidence="11">
    <location>
        <begin position="853"/>
        <end position="865"/>
    </location>
</feature>
<comment type="subcellular location">
    <subcellularLocation>
        <location evidence="1">Nucleus</location>
        <location evidence="1">Nuclear pore complex</location>
    </subcellularLocation>
</comment>
<dbReference type="GO" id="GO:0051028">
    <property type="term" value="P:mRNA transport"/>
    <property type="evidence" value="ECO:0007669"/>
    <property type="project" value="UniProtKB-KW"/>
</dbReference>
<dbReference type="InterPro" id="IPR021967">
    <property type="entry name" value="Nup98_C"/>
</dbReference>
<evidence type="ECO:0000256" key="3">
    <source>
        <dbReference type="ARBA" id="ARBA00022448"/>
    </source>
</evidence>
<feature type="compositionally biased region" description="Low complexity" evidence="11">
    <location>
        <begin position="555"/>
        <end position="571"/>
    </location>
</feature>
<dbReference type="Proteomes" id="UP000326924">
    <property type="component" value="Unassembled WGS sequence"/>
</dbReference>
<dbReference type="Pfam" id="PF13634">
    <property type="entry name" value="Nucleoporin_FG"/>
    <property type="match status" value="3"/>
</dbReference>
<proteinExistence type="inferred from homology"/>
<feature type="compositionally biased region" description="Low complexity" evidence="11">
    <location>
        <begin position="483"/>
        <end position="521"/>
    </location>
</feature>
<evidence type="ECO:0000256" key="10">
    <source>
        <dbReference type="ARBA" id="ARBA00023242"/>
    </source>
</evidence>
<feature type="compositionally biased region" description="Polar residues" evidence="11">
    <location>
        <begin position="927"/>
        <end position="939"/>
    </location>
</feature>
<dbReference type="GO" id="GO:0044614">
    <property type="term" value="C:nuclear pore cytoplasmic filaments"/>
    <property type="evidence" value="ECO:0007669"/>
    <property type="project" value="TreeGrafter"/>
</dbReference>
<feature type="region of interest" description="Disordered" evidence="11">
    <location>
        <begin position="1178"/>
        <end position="1245"/>
    </location>
</feature>
<dbReference type="InterPro" id="IPR037665">
    <property type="entry name" value="Nucleoporin_S59-like"/>
</dbReference>
<feature type="compositionally biased region" description="Low complexity" evidence="11">
    <location>
        <begin position="528"/>
        <end position="548"/>
    </location>
</feature>
<evidence type="ECO:0000313" key="13">
    <source>
        <dbReference type="EMBL" id="KAA8911017.1"/>
    </source>
</evidence>
<evidence type="ECO:0000256" key="5">
    <source>
        <dbReference type="ARBA" id="ARBA00022813"/>
    </source>
</evidence>
<dbReference type="GO" id="GO:0006405">
    <property type="term" value="P:RNA export from nucleus"/>
    <property type="evidence" value="ECO:0007669"/>
    <property type="project" value="TreeGrafter"/>
</dbReference>
<keyword evidence="14" id="KW-1185">Reference proteome</keyword>
<dbReference type="GO" id="GO:0000973">
    <property type="term" value="P:post-transcriptional tethering of RNA polymerase II gene DNA at nuclear periphery"/>
    <property type="evidence" value="ECO:0007669"/>
    <property type="project" value="TreeGrafter"/>
</dbReference>
<feature type="region of interest" description="Disordered" evidence="11">
    <location>
        <begin position="1111"/>
        <end position="1138"/>
    </location>
</feature>
<keyword evidence="3" id="KW-0813">Transport</keyword>
<feature type="compositionally biased region" description="Basic and acidic residues" evidence="11">
    <location>
        <begin position="1360"/>
        <end position="1373"/>
    </location>
</feature>
<gene>
    <name evidence="13" type="ORF">FN846DRAFT_888048</name>
</gene>
<dbReference type="Gene3D" id="3.30.1610.10">
    <property type="entry name" value="Peptidase S59, nucleoporin"/>
    <property type="match status" value="1"/>
</dbReference>
<dbReference type="FunFam" id="3.30.1610.10:FF:000003">
    <property type="entry name" value="Nucleoporin SONB, putative"/>
    <property type="match status" value="1"/>
</dbReference>
<organism evidence="13 14">
    <name type="scientific">Sphaerosporella brunnea</name>
    <dbReference type="NCBI Taxonomy" id="1250544"/>
    <lineage>
        <taxon>Eukaryota</taxon>
        <taxon>Fungi</taxon>
        <taxon>Dikarya</taxon>
        <taxon>Ascomycota</taxon>
        <taxon>Pezizomycotina</taxon>
        <taxon>Pezizomycetes</taxon>
        <taxon>Pezizales</taxon>
        <taxon>Pyronemataceae</taxon>
        <taxon>Sphaerosporella</taxon>
    </lineage>
</organism>
<comment type="similarity">
    <text evidence="2">Belongs to the nucleoporin GLFG family.</text>
</comment>
<dbReference type="InParanoid" id="A0A5J5F471"/>
<feature type="domain" description="Peptidase S59" evidence="12">
    <location>
        <begin position="956"/>
        <end position="1100"/>
    </location>
</feature>
<evidence type="ECO:0000256" key="7">
    <source>
        <dbReference type="ARBA" id="ARBA00022927"/>
    </source>
</evidence>
<evidence type="ECO:0000256" key="8">
    <source>
        <dbReference type="ARBA" id="ARBA00023010"/>
    </source>
</evidence>
<dbReference type="GO" id="GO:0008139">
    <property type="term" value="F:nuclear localization sequence binding"/>
    <property type="evidence" value="ECO:0007669"/>
    <property type="project" value="TreeGrafter"/>
</dbReference>
<feature type="compositionally biased region" description="Polar residues" evidence="11">
    <location>
        <begin position="663"/>
        <end position="676"/>
    </location>
</feature>
<reference evidence="13 14" key="1">
    <citation type="submission" date="2019-09" db="EMBL/GenBank/DDBJ databases">
        <title>Draft genome of the ectomycorrhizal ascomycete Sphaerosporella brunnea.</title>
        <authorList>
            <consortium name="DOE Joint Genome Institute"/>
            <person name="Benucci G.M."/>
            <person name="Marozzi G."/>
            <person name="Antonielli L."/>
            <person name="Sanchez S."/>
            <person name="Marco P."/>
            <person name="Wang X."/>
            <person name="Falini L.B."/>
            <person name="Barry K."/>
            <person name="Haridas S."/>
            <person name="Lipzen A."/>
            <person name="Labutti K."/>
            <person name="Grigoriev I.V."/>
            <person name="Murat C."/>
            <person name="Martin F."/>
            <person name="Albertini E."/>
            <person name="Donnini D."/>
            <person name="Bonito G."/>
        </authorList>
    </citation>
    <scope>NUCLEOTIDE SEQUENCE [LARGE SCALE GENOMIC DNA]</scope>
    <source>
        <strain evidence="13 14">Sb_GMNB300</strain>
    </source>
</reference>
<keyword evidence="9" id="KW-0906">Nuclear pore complex</keyword>
<dbReference type="PANTHER" id="PTHR23198:SF6">
    <property type="entry name" value="NUCLEAR PORE COMPLEX PROTEIN NUP98-NUP96"/>
    <property type="match status" value="1"/>
</dbReference>
<accession>A0A5J5F471</accession>
<keyword evidence="6" id="KW-0509">mRNA transport</keyword>
<evidence type="ECO:0000256" key="1">
    <source>
        <dbReference type="ARBA" id="ARBA00004567"/>
    </source>
</evidence>
<keyword evidence="7" id="KW-0653">Protein transport</keyword>
<dbReference type="GO" id="GO:0017056">
    <property type="term" value="F:structural constituent of nuclear pore"/>
    <property type="evidence" value="ECO:0007669"/>
    <property type="project" value="InterPro"/>
</dbReference>
<sequence>MFGQASGGGFGGFGASNPGTTGSVFGSGGGFGQPNQQQGTGPGAFDSRSSLHLAAAQPASCPVFWITRRVDILAVWEEADDGCRDDDMISRLDGLVVRDRFAFRVSDRQLTYPLRDFSSGFGTGGAFGTNTGPGFGSTPTFGGTTTGGGFGTTNAFGAKPAFGATTTSGGLFGSNTATTGTTGGFGGFGSNTTTPGFGAANTTGGGMFGAQKPAFGAPPTTGATGGGLFGTAAPTTTTPAFGATGTGQIGFGGTDTLQPPLNGTATTPYTTTQEKELNSSVTNHFQTISFMPAYKNWSLEELRLQDYATGRRYGNSAGQTGAFGFSAFGNTNTPATTTAGFGAGAGGGMFGNTGQNQQQTGGFGATTGGFGATSNTPSGGLFGQKPATAGLFGASNTGTIGGGLFGSNTGTTGGFGTTGTTTGTGAFGSNTSGAFGAATQAKPANGFSFGGTTSTPTAGGFGTNTGTGFGTTNTGTTGGGLFGQQPPQQQQQTPAFGAQPATTGFGPGAFGQSQPQQQQTTGFGGFGAQQQQQQKPAFGFGTTTTTPATGGGLFGNQQQTQQPQQQQTQTGGLFGSKPAFGGTATTGTTGGGLFGTTQTQQTGGGLFGSNQPAATTTGGGLFGPQSNTGTTGGGGLFQSKPGGLFGTNTAQNQGGGLFGNLNTASNQPAGSSLFGTQQPQQQQQQQGGGLFASAIGQQNQQQQQFTTSISDSPYGNTALLGSLGVSAQGPVGPIATPLNATQNKKAAMIPHHKIAPRQPALTPRLGTSFTKTGSPFASSSAGAALGSGGSFRQSLSTNNRLSLFDGDDTVLNASAFSSGTSRIAGLKKLVIDKKIRDQGLFNDDSEPHVRAETVSTGRGSANNQKGILKKTVSFDVNEKRDEDLFASPGSSDTAVKATNGPAPSSDELGYIRRTPERRRATDDEFSPASTPGAPQNDSAAGNELALVPVPKDDKEPGSYWMVPSAQKLKSLSQEQRKKLHGLTVGRRGYGSVRFENPVDVTEIECKIEEIPGKLVIFEPRVCTVYPEEMSKPAPGTGLNVPALISLEECFPLTKNQREKIVDPEHPRYITHIKRLRSIKDTEFVDYQPQSGLWIFKVRHFTTYGLVDSDEEMDEQDVAHEEDASYVTEEGQTPTPRPAIVTPASLLIDDEDTMDADISGVDSSSGLDDTFDFKRLPKATGALARGPPRDQHPGSFLDETDASYEYDDGEGDVTMDGEPFLGEGSVGSIEEEEEPAEPASEDEMVEDEGQLTVIAEEDEDEDTTGVVDDTPRKQIMMSSPERSPAKSIGATPKALPMGRDWTEQLNNTISPVKRRFGGESFFAAVNKSASPRKSTMEPLNYGLLDLANDLYGSPTKLNGSVRKDMSKTRKRDQFESSPSGSRYGFESIRIVTKKPLASSIRSDAYFDHHALDTQDLDWRKAVRPCWGPEGMIIYMGQLEALRVRKNEGSLSVVKVNSGTKMHVVPKPLQQQLRVTDIRLDEFGIPYAEIKLSALFQSFAELAWSFDPKDQHERSVWKLASVLWDPLTDVTIKEDVSAETARYMREQKRKQLLSRFFEELVEQDADRHAQLASTAEEAAFAHLTAHRVEEACSVLVDAHNFRIATLLPMLGGDKTARETVRKQLEHWRNKGVLSELSIPIRVLYELLSGETCSSEGVKSPAEDVAATFFIAQHFGLDWKRAVALKYWYGIFEEEGIGRLVQCYEDDLNRYPDKVSRPKPWYLSAHDDAPDAIDILWGLLKIYATDSLNLEDVFAPANFGPNKIDYRLAWQLRVIFSRLGIRDFTGSTSSPDGVGLVAGSRANQLTTDFAGGLENAGLWEWALFVLLHVQDADARGAAIKNLIGRHVDELEDVEKLNFLESMLRVPRPWIYEAKALQARSAGNHLLEAEYLITAKAWVEAHRTIIQQVAPAAIISGNLDNLKKILAKFEPSVQPEGWGLGGQVYLDYIRLLELSTRDTPKARDEKREVALRLLSALKNVERHGFLQNIAVREMAGVVGSFVVKLGDVTNEKTKVLELPLTEDQYLKKTVNLSLEFYKAKLKGIAV</sequence>
<feature type="region of interest" description="Disordered" evidence="11">
    <location>
        <begin position="842"/>
        <end position="866"/>
    </location>
</feature>
<feature type="region of interest" description="Disordered" evidence="11">
    <location>
        <begin position="23"/>
        <end position="46"/>
    </location>
</feature>
<evidence type="ECO:0000256" key="9">
    <source>
        <dbReference type="ARBA" id="ARBA00023132"/>
    </source>
</evidence>
<dbReference type="InterPro" id="IPR025574">
    <property type="entry name" value="Nucleoporin_FG_rpt"/>
</dbReference>
<feature type="region of interest" description="Disordered" evidence="11">
    <location>
        <begin position="883"/>
        <end position="941"/>
    </location>
</feature>
<dbReference type="Pfam" id="PF12110">
    <property type="entry name" value="Nup96"/>
    <property type="match status" value="1"/>
</dbReference>
<dbReference type="PROSITE" id="PS51434">
    <property type="entry name" value="NUP_C"/>
    <property type="match status" value="1"/>
</dbReference>
<dbReference type="EMBL" id="VXIS01000040">
    <property type="protein sequence ID" value="KAA8911017.1"/>
    <property type="molecule type" value="Genomic_DNA"/>
</dbReference>
<evidence type="ECO:0000256" key="6">
    <source>
        <dbReference type="ARBA" id="ARBA00022816"/>
    </source>
</evidence>
<feature type="compositionally biased region" description="Basic and acidic residues" evidence="11">
    <location>
        <begin position="909"/>
        <end position="922"/>
    </location>
</feature>
<name>A0A5J5F471_9PEZI</name>
<feature type="region of interest" description="Disordered" evidence="11">
    <location>
        <begin position="1356"/>
        <end position="1380"/>
    </location>
</feature>
<keyword evidence="5" id="KW-0068">Autocatalytic cleavage</keyword>
<dbReference type="Gene3D" id="1.25.40.690">
    <property type="match status" value="1"/>
</dbReference>
<dbReference type="InterPro" id="IPR036903">
    <property type="entry name" value="Nup98_auto-Pept-S59_dom_sf"/>
</dbReference>
<evidence type="ECO:0000256" key="2">
    <source>
        <dbReference type="ARBA" id="ARBA00008926"/>
    </source>
</evidence>
<dbReference type="PANTHER" id="PTHR23198">
    <property type="entry name" value="NUCLEOPORIN"/>
    <property type="match status" value="1"/>
</dbReference>
<comment type="caution">
    <text evidence="13">The sequence shown here is derived from an EMBL/GenBank/DDBJ whole genome shotgun (WGS) entry which is preliminary data.</text>
</comment>
<dbReference type="GO" id="GO:0003723">
    <property type="term" value="F:RNA binding"/>
    <property type="evidence" value="ECO:0007669"/>
    <property type="project" value="TreeGrafter"/>
</dbReference>
<dbReference type="SUPFAM" id="SSF82215">
    <property type="entry name" value="C-terminal autoproteolytic domain of nucleoporin nup98"/>
    <property type="match status" value="1"/>
</dbReference>